<proteinExistence type="predicted"/>
<feature type="compositionally biased region" description="Low complexity" evidence="1">
    <location>
        <begin position="73"/>
        <end position="85"/>
    </location>
</feature>
<dbReference type="PANTHER" id="PTHR46215:SF6">
    <property type="entry name" value="DIRIGENT PROTEIN 9"/>
    <property type="match status" value="1"/>
</dbReference>
<keyword evidence="3" id="KW-1185">Reference proteome</keyword>
<feature type="region of interest" description="Disordered" evidence="1">
    <location>
        <begin position="39"/>
        <end position="85"/>
    </location>
</feature>
<dbReference type="RefSeq" id="XP_019101957.1">
    <property type="nucleotide sequence ID" value="XM_019246412.1"/>
</dbReference>
<sequence length="144" mass="14982">MAKAFHIIIILFLTSFNLLAVINSSRLLDEIQPQPQLIPTGQIPMVAPTEAEEDDGSDDNSGPAPTTTNTPSAITVPAGPAGATAGEHEPLLEFFMHDVLGGSHPSARVVTGIVAQTEVNGIPFSKASNSIFPVDNGVPLVNST</sequence>
<keyword evidence="2" id="KW-0732">Signal</keyword>
<organism evidence="3 4">
    <name type="scientific">Camelina sativa</name>
    <name type="common">False flax</name>
    <name type="synonym">Myagrum sativum</name>
    <dbReference type="NCBI Taxonomy" id="90675"/>
    <lineage>
        <taxon>Eukaryota</taxon>
        <taxon>Viridiplantae</taxon>
        <taxon>Streptophyta</taxon>
        <taxon>Embryophyta</taxon>
        <taxon>Tracheophyta</taxon>
        <taxon>Spermatophyta</taxon>
        <taxon>Magnoliopsida</taxon>
        <taxon>eudicotyledons</taxon>
        <taxon>Gunneridae</taxon>
        <taxon>Pentapetalae</taxon>
        <taxon>rosids</taxon>
        <taxon>malvids</taxon>
        <taxon>Brassicales</taxon>
        <taxon>Brassicaceae</taxon>
        <taxon>Camelineae</taxon>
        <taxon>Camelina</taxon>
    </lineage>
</organism>
<reference evidence="4" key="2">
    <citation type="submission" date="2025-08" db="UniProtKB">
        <authorList>
            <consortium name="RefSeq"/>
        </authorList>
    </citation>
    <scope>IDENTIFICATION</scope>
    <source>
        <tissue evidence="4">Leaf</tissue>
    </source>
</reference>
<accession>A0ABM1RSG9</accession>
<evidence type="ECO:0000256" key="2">
    <source>
        <dbReference type="SAM" id="SignalP"/>
    </source>
</evidence>
<evidence type="ECO:0000256" key="1">
    <source>
        <dbReference type="SAM" id="MobiDB-lite"/>
    </source>
</evidence>
<dbReference type="Proteomes" id="UP000694864">
    <property type="component" value="Chromosome 6"/>
</dbReference>
<protein>
    <submittedName>
        <fullName evidence="4">Dirigent protein 9-like</fullName>
    </submittedName>
</protein>
<name>A0ABM1RSG9_CAMSA</name>
<reference evidence="3" key="1">
    <citation type="journal article" date="2014" name="Nat. Commun.">
        <title>The emerging biofuel crop Camelina sativa retains a highly undifferentiated hexaploid genome structure.</title>
        <authorList>
            <person name="Kagale S."/>
            <person name="Koh C."/>
            <person name="Nixon J."/>
            <person name="Bollina V."/>
            <person name="Clarke W.E."/>
            <person name="Tuteja R."/>
            <person name="Spillane C."/>
            <person name="Robinson S.J."/>
            <person name="Links M.G."/>
            <person name="Clarke C."/>
            <person name="Higgins E.E."/>
            <person name="Huebert T."/>
            <person name="Sharpe A.G."/>
            <person name="Parkin I.A."/>
        </authorList>
    </citation>
    <scope>NUCLEOTIDE SEQUENCE [LARGE SCALE GENOMIC DNA]</scope>
    <source>
        <strain evidence="3">cv. DH55</strain>
    </source>
</reference>
<dbReference type="GeneID" id="109133367"/>
<dbReference type="PANTHER" id="PTHR46215">
    <property type="entry name" value="DIRIGENT PROTEIN 24-RELATED"/>
    <property type="match status" value="1"/>
</dbReference>
<feature type="chain" id="PRO_5045742707" evidence="2">
    <location>
        <begin position="21"/>
        <end position="144"/>
    </location>
</feature>
<feature type="signal peptide" evidence="2">
    <location>
        <begin position="1"/>
        <end position="20"/>
    </location>
</feature>
<evidence type="ECO:0000313" key="4">
    <source>
        <dbReference type="RefSeq" id="XP_019101957.1"/>
    </source>
</evidence>
<evidence type="ECO:0000313" key="3">
    <source>
        <dbReference type="Proteomes" id="UP000694864"/>
    </source>
</evidence>
<feature type="compositionally biased region" description="Polar residues" evidence="1">
    <location>
        <begin position="59"/>
        <end position="72"/>
    </location>
</feature>
<dbReference type="InterPro" id="IPR004265">
    <property type="entry name" value="Dirigent"/>
</dbReference>
<gene>
    <name evidence="4" type="primary">LOC109133367</name>
</gene>